<feature type="non-terminal residue" evidence="1">
    <location>
        <position position="232"/>
    </location>
</feature>
<keyword evidence="2" id="KW-1185">Reference proteome</keyword>
<sequence>MVNPASLQAMLEATGGTMPVASSTTAIAANKLASDAPSPLLTTTPQQREPLLYHQQEQQLYYPLPPAEVNPPFNLVDYSISKRIRIERDYSKGNACQFSLEVPKALENRASVRRLNSLFAEAEGARVIHIFEGLLACLTLYISQLFLTPHYQRVLNRISKYIEHENDRFFIPNGYYLLDPRRTAYLFIEVIPLHEAKQEDTIKTSSSYQTHNHRPFIQSYQQRQQQVPSSMP</sequence>
<evidence type="ECO:0000313" key="1">
    <source>
        <dbReference type="EMBL" id="KAJ1675574.1"/>
    </source>
</evidence>
<dbReference type="Proteomes" id="UP001145114">
    <property type="component" value="Unassembled WGS sequence"/>
</dbReference>
<accession>A0ACC1HML1</accession>
<gene>
    <name evidence="1" type="primary">GOLGA7</name>
    <name evidence="1" type="ORF">EV182_001001</name>
</gene>
<dbReference type="EMBL" id="JAMZIH010005246">
    <property type="protein sequence ID" value="KAJ1675574.1"/>
    <property type="molecule type" value="Genomic_DNA"/>
</dbReference>
<protein>
    <submittedName>
        <fullName evidence="1">Golgin sub A member 7</fullName>
    </submittedName>
</protein>
<name>A0ACC1HML1_9FUNG</name>
<evidence type="ECO:0000313" key="2">
    <source>
        <dbReference type="Proteomes" id="UP001145114"/>
    </source>
</evidence>
<proteinExistence type="predicted"/>
<reference evidence="1" key="1">
    <citation type="submission" date="2022-06" db="EMBL/GenBank/DDBJ databases">
        <title>Phylogenomic reconstructions and comparative analyses of Kickxellomycotina fungi.</title>
        <authorList>
            <person name="Reynolds N.K."/>
            <person name="Stajich J.E."/>
            <person name="Barry K."/>
            <person name="Grigoriev I.V."/>
            <person name="Crous P."/>
            <person name="Smith M.E."/>
        </authorList>
    </citation>
    <scope>NUCLEOTIDE SEQUENCE</scope>
    <source>
        <strain evidence="1">RSA 2271</strain>
    </source>
</reference>
<organism evidence="1 2">
    <name type="scientific">Spiromyces aspiralis</name>
    <dbReference type="NCBI Taxonomy" id="68401"/>
    <lineage>
        <taxon>Eukaryota</taxon>
        <taxon>Fungi</taxon>
        <taxon>Fungi incertae sedis</taxon>
        <taxon>Zoopagomycota</taxon>
        <taxon>Kickxellomycotina</taxon>
        <taxon>Kickxellomycetes</taxon>
        <taxon>Kickxellales</taxon>
        <taxon>Kickxellaceae</taxon>
        <taxon>Spiromyces</taxon>
    </lineage>
</organism>
<comment type="caution">
    <text evidence="1">The sequence shown here is derived from an EMBL/GenBank/DDBJ whole genome shotgun (WGS) entry which is preliminary data.</text>
</comment>